<sequence length="151" mass="16196">MSSAFGVVKESRGNNAIYGAGTTTTPRFKGRRSVGGGGGGPVETRKLLQRFRQFLTDEERFWHALVLPTEVTLPPELVGVPAAADVGVGARGAGNEDDGMPEDRMNHFGFPPASAAEAEAVQNKYTSTLGLIYLPPDLHINHLTKNMWAFG</sequence>
<dbReference type="EMBL" id="JARKIE010000141">
    <property type="protein sequence ID" value="KAJ7677162.1"/>
    <property type="molecule type" value="Genomic_DNA"/>
</dbReference>
<evidence type="ECO:0000313" key="3">
    <source>
        <dbReference type="Proteomes" id="UP001221757"/>
    </source>
</evidence>
<evidence type="ECO:0000256" key="1">
    <source>
        <dbReference type="SAM" id="MobiDB-lite"/>
    </source>
</evidence>
<accession>A0AAD7GCL7</accession>
<name>A0AAD7GCL7_MYCRO</name>
<gene>
    <name evidence="2" type="ORF">B0H17DRAFT_1139809</name>
</gene>
<reference evidence="2" key="1">
    <citation type="submission" date="2023-03" db="EMBL/GenBank/DDBJ databases">
        <title>Massive genome expansion in bonnet fungi (Mycena s.s.) driven by repeated elements and novel gene families across ecological guilds.</title>
        <authorList>
            <consortium name="Lawrence Berkeley National Laboratory"/>
            <person name="Harder C.B."/>
            <person name="Miyauchi S."/>
            <person name="Viragh M."/>
            <person name="Kuo A."/>
            <person name="Thoen E."/>
            <person name="Andreopoulos B."/>
            <person name="Lu D."/>
            <person name="Skrede I."/>
            <person name="Drula E."/>
            <person name="Henrissat B."/>
            <person name="Morin E."/>
            <person name="Kohler A."/>
            <person name="Barry K."/>
            <person name="LaButti K."/>
            <person name="Morin E."/>
            <person name="Salamov A."/>
            <person name="Lipzen A."/>
            <person name="Mereny Z."/>
            <person name="Hegedus B."/>
            <person name="Baldrian P."/>
            <person name="Stursova M."/>
            <person name="Weitz H."/>
            <person name="Taylor A."/>
            <person name="Grigoriev I.V."/>
            <person name="Nagy L.G."/>
            <person name="Martin F."/>
            <person name="Kauserud H."/>
        </authorList>
    </citation>
    <scope>NUCLEOTIDE SEQUENCE</scope>
    <source>
        <strain evidence="2">CBHHK067</strain>
    </source>
</reference>
<dbReference type="AlphaFoldDB" id="A0AAD7GCL7"/>
<proteinExistence type="predicted"/>
<keyword evidence="3" id="KW-1185">Reference proteome</keyword>
<evidence type="ECO:0000313" key="2">
    <source>
        <dbReference type="EMBL" id="KAJ7677162.1"/>
    </source>
</evidence>
<protein>
    <submittedName>
        <fullName evidence="2">Uncharacterized protein</fullName>
    </submittedName>
</protein>
<organism evidence="2 3">
    <name type="scientific">Mycena rosella</name>
    <name type="common">Pink bonnet</name>
    <name type="synonym">Agaricus rosellus</name>
    <dbReference type="NCBI Taxonomy" id="1033263"/>
    <lineage>
        <taxon>Eukaryota</taxon>
        <taxon>Fungi</taxon>
        <taxon>Dikarya</taxon>
        <taxon>Basidiomycota</taxon>
        <taxon>Agaricomycotina</taxon>
        <taxon>Agaricomycetes</taxon>
        <taxon>Agaricomycetidae</taxon>
        <taxon>Agaricales</taxon>
        <taxon>Marasmiineae</taxon>
        <taxon>Mycenaceae</taxon>
        <taxon>Mycena</taxon>
    </lineage>
</organism>
<comment type="caution">
    <text evidence="2">The sequence shown here is derived from an EMBL/GenBank/DDBJ whole genome shotgun (WGS) entry which is preliminary data.</text>
</comment>
<dbReference type="Proteomes" id="UP001221757">
    <property type="component" value="Unassembled WGS sequence"/>
</dbReference>
<feature type="region of interest" description="Disordered" evidence="1">
    <location>
        <begin position="16"/>
        <end position="41"/>
    </location>
</feature>